<evidence type="ECO:0000313" key="3">
    <source>
        <dbReference type="Proteomes" id="UP000310066"/>
    </source>
</evidence>
<feature type="region of interest" description="Disordered" evidence="1">
    <location>
        <begin position="511"/>
        <end position="531"/>
    </location>
</feature>
<dbReference type="OrthoDB" id="5138418at2759"/>
<evidence type="ECO:0000256" key="1">
    <source>
        <dbReference type="SAM" id="MobiDB-lite"/>
    </source>
</evidence>
<protein>
    <submittedName>
        <fullName evidence="2">Uncharacterized protein</fullName>
    </submittedName>
</protein>
<dbReference type="Proteomes" id="UP000310066">
    <property type="component" value="Unassembled WGS sequence"/>
</dbReference>
<feature type="compositionally biased region" description="Polar residues" evidence="1">
    <location>
        <begin position="125"/>
        <end position="137"/>
    </location>
</feature>
<sequence>MDRISTTFKCIIRVWNKHKGFLPRTFMVPSVTTSAHHEPVTGKSESSLQDLEHGDAPDTPSAICGTFGDLAGCLNFHQSNSSTASQTTCLFQTPPSYNTTSGAPGRNAHLFRPPQSPAPTLPTPNFASATDYFSSAGSRKRSRPDSTYSADTRETLGQTPGWLQCPTPDDRGYGSASASAYGQSAMMVNERYTLAGGLDTPGLQATAEMEQRDWHSGRDCRGRRDGGVTVGGTYGACPHLSGPLARERNGVARLPSSPNGEAPASWTGLAFSIVGKVFTFGTSVVKGFYAGGGTGYNLKHSPLRGALMGHETCSTPLPGAWHDDEFLGDFEQDNPQAPTAGAATRPPNKRRQTDKDSWVMVGTPSDVEQSPRRKASSTALACNNNLAVRPTASRASSRRSLAPLPRRQSSYIAYSTGSPAPIPVPHHERRASIAPTRVQSRPSSSGSNPGGAHAVKAINGYAHANANASLAYVSLEAGKLLRRREKQDRRADAAIGDMSRKLAELIRQGKQALGTKVSVEEGGEEEAEEGW</sequence>
<dbReference type="STRING" id="329885.A0A4U0UB24"/>
<feature type="compositionally biased region" description="Acidic residues" evidence="1">
    <location>
        <begin position="521"/>
        <end position="531"/>
    </location>
</feature>
<feature type="compositionally biased region" description="Polar residues" evidence="1">
    <location>
        <begin position="145"/>
        <end position="158"/>
    </location>
</feature>
<evidence type="ECO:0000313" key="2">
    <source>
        <dbReference type="EMBL" id="TKA31922.1"/>
    </source>
</evidence>
<dbReference type="AlphaFoldDB" id="A0A4U0UB24"/>
<comment type="caution">
    <text evidence="2">The sequence shown here is derived from an EMBL/GenBank/DDBJ whole genome shotgun (WGS) entry which is preliminary data.</text>
</comment>
<dbReference type="EMBL" id="NAJP01000093">
    <property type="protein sequence ID" value="TKA31922.1"/>
    <property type="molecule type" value="Genomic_DNA"/>
</dbReference>
<feature type="region of interest" description="Disordered" evidence="1">
    <location>
        <begin position="96"/>
        <end position="176"/>
    </location>
</feature>
<feature type="region of interest" description="Disordered" evidence="1">
    <location>
        <begin position="323"/>
        <end position="382"/>
    </location>
</feature>
<accession>A0A4U0UB24</accession>
<organism evidence="2 3">
    <name type="scientific">Friedmanniomyces endolithicus</name>
    <dbReference type="NCBI Taxonomy" id="329885"/>
    <lineage>
        <taxon>Eukaryota</taxon>
        <taxon>Fungi</taxon>
        <taxon>Dikarya</taxon>
        <taxon>Ascomycota</taxon>
        <taxon>Pezizomycotina</taxon>
        <taxon>Dothideomycetes</taxon>
        <taxon>Dothideomycetidae</taxon>
        <taxon>Mycosphaerellales</taxon>
        <taxon>Teratosphaeriaceae</taxon>
        <taxon>Friedmanniomyces</taxon>
    </lineage>
</organism>
<name>A0A4U0UB24_9PEZI</name>
<proteinExistence type="predicted"/>
<feature type="region of interest" description="Disordered" evidence="1">
    <location>
        <begin position="36"/>
        <end position="57"/>
    </location>
</feature>
<reference evidence="2 3" key="1">
    <citation type="submission" date="2017-03" db="EMBL/GenBank/DDBJ databases">
        <title>Genomes of endolithic fungi from Antarctica.</title>
        <authorList>
            <person name="Coleine C."/>
            <person name="Masonjones S."/>
            <person name="Stajich J.E."/>
        </authorList>
    </citation>
    <scope>NUCLEOTIDE SEQUENCE [LARGE SCALE GENOMIC DNA]</scope>
    <source>
        <strain evidence="2 3">CCFEE 5311</strain>
    </source>
</reference>
<gene>
    <name evidence="2" type="ORF">B0A54_14816</name>
</gene>